<keyword evidence="4" id="KW-1185">Reference proteome</keyword>
<evidence type="ECO:0000259" key="2">
    <source>
        <dbReference type="PROSITE" id="PS50108"/>
    </source>
</evidence>
<organism evidence="3 4">
    <name type="scientific">Dillenia turbinata</name>
    <dbReference type="NCBI Taxonomy" id="194707"/>
    <lineage>
        <taxon>Eukaryota</taxon>
        <taxon>Viridiplantae</taxon>
        <taxon>Streptophyta</taxon>
        <taxon>Embryophyta</taxon>
        <taxon>Tracheophyta</taxon>
        <taxon>Spermatophyta</taxon>
        <taxon>Magnoliopsida</taxon>
        <taxon>eudicotyledons</taxon>
        <taxon>Gunneridae</taxon>
        <taxon>Pentapetalae</taxon>
        <taxon>Dilleniales</taxon>
        <taxon>Dilleniaceae</taxon>
        <taxon>Dillenia</taxon>
    </lineage>
</organism>
<protein>
    <submittedName>
        <fullName evidence="3">CRIB domain</fullName>
    </submittedName>
</protein>
<dbReference type="PROSITE" id="PS50108">
    <property type="entry name" value="CRIB"/>
    <property type="match status" value="1"/>
</dbReference>
<proteinExistence type="predicted"/>
<dbReference type="PANTHER" id="PTHR46325">
    <property type="entry name" value="CRIB DOMAIN-CONTAINING PROTEIN RIC8"/>
    <property type="match status" value="1"/>
</dbReference>
<accession>A0AAN8W343</accession>
<dbReference type="CDD" id="cd00132">
    <property type="entry name" value="CRIB"/>
    <property type="match status" value="1"/>
</dbReference>
<evidence type="ECO:0000256" key="1">
    <source>
        <dbReference type="SAM" id="MobiDB-lite"/>
    </source>
</evidence>
<feature type="compositionally biased region" description="Polar residues" evidence="1">
    <location>
        <begin position="49"/>
        <end position="84"/>
    </location>
</feature>
<feature type="region of interest" description="Disordered" evidence="1">
    <location>
        <begin position="45"/>
        <end position="247"/>
    </location>
</feature>
<reference evidence="3 4" key="1">
    <citation type="submission" date="2023-12" db="EMBL/GenBank/DDBJ databases">
        <title>A high-quality genome assembly for Dillenia turbinata (Dilleniales).</title>
        <authorList>
            <person name="Chanderbali A."/>
        </authorList>
    </citation>
    <scope>NUCLEOTIDE SEQUENCE [LARGE SCALE GENOMIC DNA]</scope>
    <source>
        <strain evidence="3">LSX21</strain>
        <tissue evidence="3">Leaf</tissue>
    </source>
</reference>
<dbReference type="SMART" id="SM00285">
    <property type="entry name" value="PBD"/>
    <property type="match status" value="1"/>
</dbReference>
<comment type="caution">
    <text evidence="3">The sequence shown here is derived from an EMBL/GenBank/DDBJ whole genome shotgun (WGS) entry which is preliminary data.</text>
</comment>
<evidence type="ECO:0000313" key="3">
    <source>
        <dbReference type="EMBL" id="KAK6940642.1"/>
    </source>
</evidence>
<gene>
    <name evidence="3" type="ORF">RJ641_030173</name>
</gene>
<evidence type="ECO:0000313" key="4">
    <source>
        <dbReference type="Proteomes" id="UP001370490"/>
    </source>
</evidence>
<name>A0AAN8W343_9MAGN</name>
<feature type="compositionally biased region" description="Low complexity" evidence="1">
    <location>
        <begin position="139"/>
        <end position="155"/>
    </location>
</feature>
<dbReference type="EMBL" id="JBAMMX010000005">
    <property type="protein sequence ID" value="KAK6940642.1"/>
    <property type="molecule type" value="Genomic_DNA"/>
</dbReference>
<sequence>MSNTKMKGLLKGLRYISQIFDNEKEEQEMEIGFPTDVKHVAHIGWEGPSVSSPSWMNEYPSTRSSSSGPLDINGNTNNEESSIQVEVGSQDSSSRKGSRSLDMPTDLPKSSRKSSSSKEVLGSDSPSREPSDKPKSRRSQSGSSSKNKDSSGGSKTIRKILDTGLGSESPSKLPDLPKKGRRKKSKDSVSGSVRGSRSREAPPPVDYVWPYSDPGSRSGSGIEPMYKNGEFSRLSTTKSLKEEGKSV</sequence>
<dbReference type="InterPro" id="IPR000095">
    <property type="entry name" value="CRIB_dom"/>
</dbReference>
<dbReference type="PANTHER" id="PTHR46325:SF39">
    <property type="entry name" value="CRIB DOMAIN-CONTAINING PROTEIN RIC8"/>
    <property type="match status" value="1"/>
</dbReference>
<dbReference type="AlphaFoldDB" id="A0AAN8W343"/>
<dbReference type="Proteomes" id="UP001370490">
    <property type="component" value="Unassembled WGS sequence"/>
</dbReference>
<feature type="domain" description="CRIB" evidence="2">
    <location>
        <begin position="31"/>
        <end position="44"/>
    </location>
</feature>